<feature type="transmembrane region" description="Helical" evidence="2">
    <location>
        <begin position="77"/>
        <end position="96"/>
    </location>
</feature>
<dbReference type="AlphaFoldDB" id="A0AA39XKU4"/>
<dbReference type="Proteomes" id="UP001174934">
    <property type="component" value="Unassembled WGS sequence"/>
</dbReference>
<keyword evidence="2" id="KW-0472">Membrane</keyword>
<sequence length="239" mass="25839">MEDNQSTTARLRKTFRFPADESQEDDDTPDVMDEEVLYTATIISIYHIQIHLPTEQETFIASLADQNRARNGQFRHLLLALPCISCVPYILNLVLGRATAAPTSLPPLLSLLALSSLASTAFLIWRLPPDATGIAALDAFSSPARQQPYGVIVGEKSPLETWLPYLNAGLCVLVAVLGYLNSLRVSSRYQESSSIGGVAGVGGFLPAAIYAVVLVAKTVMAGVDPERELGGLRYEYKGA</sequence>
<evidence type="ECO:0000313" key="3">
    <source>
        <dbReference type="EMBL" id="KAK0634920.1"/>
    </source>
</evidence>
<name>A0AA39XKU4_9PEZI</name>
<protein>
    <submittedName>
        <fullName evidence="3">Uncharacterized protein</fullName>
    </submittedName>
</protein>
<comment type="caution">
    <text evidence="3">The sequence shown here is derived from an EMBL/GenBank/DDBJ whole genome shotgun (WGS) entry which is preliminary data.</text>
</comment>
<feature type="transmembrane region" description="Helical" evidence="2">
    <location>
        <begin position="162"/>
        <end position="183"/>
    </location>
</feature>
<dbReference type="EMBL" id="JAULSR010000001">
    <property type="protein sequence ID" value="KAK0634920.1"/>
    <property type="molecule type" value="Genomic_DNA"/>
</dbReference>
<proteinExistence type="predicted"/>
<keyword evidence="2" id="KW-1133">Transmembrane helix</keyword>
<organism evidence="3 4">
    <name type="scientific">Bombardia bombarda</name>
    <dbReference type="NCBI Taxonomy" id="252184"/>
    <lineage>
        <taxon>Eukaryota</taxon>
        <taxon>Fungi</taxon>
        <taxon>Dikarya</taxon>
        <taxon>Ascomycota</taxon>
        <taxon>Pezizomycotina</taxon>
        <taxon>Sordariomycetes</taxon>
        <taxon>Sordariomycetidae</taxon>
        <taxon>Sordariales</taxon>
        <taxon>Lasiosphaeriaceae</taxon>
        <taxon>Bombardia</taxon>
    </lineage>
</organism>
<accession>A0AA39XKU4</accession>
<evidence type="ECO:0000313" key="4">
    <source>
        <dbReference type="Proteomes" id="UP001174934"/>
    </source>
</evidence>
<evidence type="ECO:0000256" key="1">
    <source>
        <dbReference type="SAM" id="MobiDB-lite"/>
    </source>
</evidence>
<feature type="region of interest" description="Disordered" evidence="1">
    <location>
        <begin position="1"/>
        <end position="29"/>
    </location>
</feature>
<keyword evidence="4" id="KW-1185">Reference proteome</keyword>
<gene>
    <name evidence="3" type="ORF">B0T17DRAFT_568887</name>
</gene>
<keyword evidence="2" id="KW-0812">Transmembrane</keyword>
<evidence type="ECO:0000256" key="2">
    <source>
        <dbReference type="SAM" id="Phobius"/>
    </source>
</evidence>
<feature type="transmembrane region" description="Helical" evidence="2">
    <location>
        <begin position="195"/>
        <end position="216"/>
    </location>
</feature>
<reference evidence="3" key="1">
    <citation type="submission" date="2023-06" db="EMBL/GenBank/DDBJ databases">
        <title>Genome-scale phylogeny and comparative genomics of the fungal order Sordariales.</title>
        <authorList>
            <consortium name="Lawrence Berkeley National Laboratory"/>
            <person name="Hensen N."/>
            <person name="Bonometti L."/>
            <person name="Westerberg I."/>
            <person name="Brannstrom I.O."/>
            <person name="Guillou S."/>
            <person name="Cros-Aarteil S."/>
            <person name="Calhoun S."/>
            <person name="Haridas S."/>
            <person name="Kuo A."/>
            <person name="Mondo S."/>
            <person name="Pangilinan J."/>
            <person name="Riley R."/>
            <person name="LaButti K."/>
            <person name="Andreopoulos B."/>
            <person name="Lipzen A."/>
            <person name="Chen C."/>
            <person name="Yanf M."/>
            <person name="Daum C."/>
            <person name="Ng V."/>
            <person name="Clum A."/>
            <person name="Steindorff A."/>
            <person name="Ohm R."/>
            <person name="Martin F."/>
            <person name="Silar P."/>
            <person name="Natvig D."/>
            <person name="Lalanne C."/>
            <person name="Gautier V."/>
            <person name="Ament-velasquez S.L."/>
            <person name="Kruys A."/>
            <person name="Hutchinson M.I."/>
            <person name="Powell A.J."/>
            <person name="Barry K."/>
            <person name="Miller A.N."/>
            <person name="Grigoriev I.V."/>
            <person name="Debuchy R."/>
            <person name="Gladieux P."/>
            <person name="Thoren M.H."/>
            <person name="Johannesson H."/>
        </authorList>
    </citation>
    <scope>NUCLEOTIDE SEQUENCE</scope>
    <source>
        <strain evidence="3">SMH3391-2</strain>
    </source>
</reference>